<name>A0AAW2CP06_9ROSI</name>
<dbReference type="InterPro" id="IPR044648">
    <property type="entry name" value="JJJ1_plant"/>
</dbReference>
<dbReference type="CDD" id="cd06257">
    <property type="entry name" value="DnaJ"/>
    <property type="match status" value="1"/>
</dbReference>
<feature type="domain" description="J" evidence="1">
    <location>
        <begin position="1"/>
        <end position="69"/>
    </location>
</feature>
<dbReference type="PROSITE" id="PS50076">
    <property type="entry name" value="DNAJ_2"/>
    <property type="match status" value="1"/>
</dbReference>
<dbReference type="Proteomes" id="UP001459277">
    <property type="component" value="Unassembled WGS sequence"/>
</dbReference>
<evidence type="ECO:0000313" key="2">
    <source>
        <dbReference type="EMBL" id="KAK9998449.1"/>
    </source>
</evidence>
<dbReference type="PANTHER" id="PTHR45495">
    <property type="entry name" value="DNAJ PROTEIN JJJ1 HOMOLOG"/>
    <property type="match status" value="1"/>
</dbReference>
<protein>
    <recommendedName>
        <fullName evidence="1">J domain-containing protein</fullName>
    </recommendedName>
</protein>
<evidence type="ECO:0000313" key="3">
    <source>
        <dbReference type="Proteomes" id="UP001459277"/>
    </source>
</evidence>
<dbReference type="PRINTS" id="PR00625">
    <property type="entry name" value="JDOMAIN"/>
</dbReference>
<organism evidence="2 3">
    <name type="scientific">Lithocarpus litseifolius</name>
    <dbReference type="NCBI Taxonomy" id="425828"/>
    <lineage>
        <taxon>Eukaryota</taxon>
        <taxon>Viridiplantae</taxon>
        <taxon>Streptophyta</taxon>
        <taxon>Embryophyta</taxon>
        <taxon>Tracheophyta</taxon>
        <taxon>Spermatophyta</taxon>
        <taxon>Magnoliopsida</taxon>
        <taxon>eudicotyledons</taxon>
        <taxon>Gunneridae</taxon>
        <taxon>Pentapetalae</taxon>
        <taxon>rosids</taxon>
        <taxon>fabids</taxon>
        <taxon>Fagales</taxon>
        <taxon>Fagaceae</taxon>
        <taxon>Lithocarpus</taxon>
    </lineage>
</organism>
<evidence type="ECO:0000259" key="1">
    <source>
        <dbReference type="PROSITE" id="PS50076"/>
    </source>
</evidence>
<dbReference type="Gene3D" id="1.10.287.110">
    <property type="entry name" value="DnaJ domain"/>
    <property type="match status" value="1"/>
</dbReference>
<gene>
    <name evidence="2" type="ORF">SO802_018052</name>
</gene>
<comment type="caution">
    <text evidence="2">The sequence shown here is derived from an EMBL/GenBank/DDBJ whole genome shotgun (WGS) entry which is preliminary data.</text>
</comment>
<proteinExistence type="predicted"/>
<dbReference type="EMBL" id="JAZDWU010000006">
    <property type="protein sequence ID" value="KAK9998449.1"/>
    <property type="molecule type" value="Genomic_DNA"/>
</dbReference>
<dbReference type="AlphaFoldDB" id="A0AAW2CP06"/>
<dbReference type="InterPro" id="IPR036869">
    <property type="entry name" value="J_dom_sf"/>
</dbReference>
<dbReference type="SUPFAM" id="SSF46565">
    <property type="entry name" value="Chaperone J-domain"/>
    <property type="match status" value="1"/>
</dbReference>
<accession>A0AAW2CP06</accession>
<dbReference type="Pfam" id="PF00226">
    <property type="entry name" value="DnaJ"/>
    <property type="match status" value="1"/>
</dbReference>
<dbReference type="InterPro" id="IPR001623">
    <property type="entry name" value="DnaJ_domain"/>
</dbReference>
<dbReference type="PANTHER" id="PTHR45495:SF1">
    <property type="entry name" value="DNAJ PROTEIN JJJ1 HOMOLOG"/>
    <property type="match status" value="1"/>
</dbReference>
<sequence length="102" mass="11465">MPLRSRQIGDCAVDENRSAYKKLALQRHPDKLIQSGLSHAEATAQFQELAQAYKVLSDLKERTWYDSHQSQIIFSDLNSNSVAPNSAIPNLFSFFSIPVLSL</sequence>
<keyword evidence="3" id="KW-1185">Reference proteome</keyword>
<reference evidence="2 3" key="1">
    <citation type="submission" date="2024-01" db="EMBL/GenBank/DDBJ databases">
        <title>A telomere-to-telomere, gap-free genome of sweet tea (Lithocarpus litseifolius).</title>
        <authorList>
            <person name="Zhou J."/>
        </authorList>
    </citation>
    <scope>NUCLEOTIDE SEQUENCE [LARGE SCALE GENOMIC DNA]</scope>
    <source>
        <strain evidence="2">Zhou-2022a</strain>
        <tissue evidence="2">Leaf</tissue>
    </source>
</reference>